<dbReference type="InterPro" id="IPR020846">
    <property type="entry name" value="MFS_dom"/>
</dbReference>
<accession>A0A3M6W4C8</accession>
<name>A0A3M6W4C8_HORWE</name>
<feature type="transmembrane region" description="Helical" evidence="8">
    <location>
        <begin position="419"/>
        <end position="441"/>
    </location>
</feature>
<dbReference type="PROSITE" id="PS00216">
    <property type="entry name" value="SUGAR_TRANSPORT_1"/>
    <property type="match status" value="1"/>
</dbReference>
<feature type="transmembrane region" description="Helical" evidence="8">
    <location>
        <begin position="185"/>
        <end position="205"/>
    </location>
</feature>
<feature type="transmembrane region" description="Helical" evidence="8">
    <location>
        <begin position="313"/>
        <end position="332"/>
    </location>
</feature>
<sequence>MVGNLKGHVINGRESHAHRFSFLIFEPGIIQLTLYHTTMVMNSSKPYFGLRGTALTAWLTVACATDMTLFGYDQGVFSGVIVSDDFLQLHGIAGKSELISITTAIYNIGCFLGAIVAAGYGDRWGRKLTIMIGTTIMAISAILQTSSFSLAQMMVGRIVTGIGNGLNTSTAPVWQADSAKSSWRGILVVVECVMNIAGFCLVNWINYGMSFAGGSVAWRVPLAIQFVFIVVLYATVPWLPESPRWLMGQNREAEAAEITALIEDRDIDDPEVMLLVNDIKWAVDYERENAPTWRELFSGKTSNKGGTGTLQRMFLGIACFAMQQGTGINVTSYYLPTLLIESVNLDTETSRLLTACNSVQYLFFTALALAFVERLGRRRMLITGAAGMAVSFILIAALLSESETASNDAEREVWASASIAFFFTFFSFFGFGWMGCSWLYPTEIVSLTMRAKATGLGVATNWIVNFMVVLVTPIGIDNIGWKFYIIWAVLNALFVPIVYVFYPETANRRLEDIDRYFAEGKHVFVCFDKEATSSKRPERFEVETAEELQKVKPSKMLEKRGHNVVHAEN</sequence>
<comment type="similarity">
    <text evidence="2 7">Belongs to the major facilitator superfamily. Sugar transporter (TC 2.A.1.1) family.</text>
</comment>
<keyword evidence="5 8" id="KW-1133">Transmembrane helix</keyword>
<dbReference type="FunFam" id="1.20.1250.20:FF:000134">
    <property type="entry name" value="MFS sugar transporter protein"/>
    <property type="match status" value="1"/>
</dbReference>
<feature type="transmembrane region" description="Helical" evidence="8">
    <location>
        <begin position="379"/>
        <end position="399"/>
    </location>
</feature>
<evidence type="ECO:0000256" key="3">
    <source>
        <dbReference type="ARBA" id="ARBA00022448"/>
    </source>
</evidence>
<comment type="caution">
    <text evidence="10">The sequence shown here is derived from an EMBL/GenBank/DDBJ whole genome shotgun (WGS) entry which is preliminary data.</text>
</comment>
<dbReference type="PROSITE" id="PS50850">
    <property type="entry name" value="MFS"/>
    <property type="match status" value="1"/>
</dbReference>
<dbReference type="PRINTS" id="PR00171">
    <property type="entry name" value="SUGRTRNSPORT"/>
</dbReference>
<evidence type="ECO:0000256" key="7">
    <source>
        <dbReference type="RuleBase" id="RU003346"/>
    </source>
</evidence>
<dbReference type="InterPro" id="IPR005828">
    <property type="entry name" value="MFS_sugar_transport-like"/>
</dbReference>
<feature type="transmembrane region" description="Helical" evidence="8">
    <location>
        <begin position="481"/>
        <end position="502"/>
    </location>
</feature>
<reference evidence="10 11" key="1">
    <citation type="journal article" date="2018" name="BMC Genomics">
        <title>Genomic evidence for intraspecific hybridization in a clonal and extremely halotolerant yeast.</title>
        <authorList>
            <person name="Gostincar C."/>
            <person name="Stajich J.E."/>
            <person name="Zupancic J."/>
            <person name="Zalar P."/>
            <person name="Gunde-Cimerman N."/>
        </authorList>
    </citation>
    <scope>NUCLEOTIDE SEQUENCE [LARGE SCALE GENOMIC DNA]</scope>
    <source>
        <strain evidence="10 11">EXF-6656</strain>
    </source>
</reference>
<evidence type="ECO:0000313" key="11">
    <source>
        <dbReference type="Proteomes" id="UP000281245"/>
    </source>
</evidence>
<organism evidence="10 11">
    <name type="scientific">Hortaea werneckii</name>
    <name type="common">Black yeast</name>
    <name type="synonym">Cladosporium werneckii</name>
    <dbReference type="NCBI Taxonomy" id="91943"/>
    <lineage>
        <taxon>Eukaryota</taxon>
        <taxon>Fungi</taxon>
        <taxon>Dikarya</taxon>
        <taxon>Ascomycota</taxon>
        <taxon>Pezizomycotina</taxon>
        <taxon>Dothideomycetes</taxon>
        <taxon>Dothideomycetidae</taxon>
        <taxon>Mycosphaerellales</taxon>
        <taxon>Teratosphaeriaceae</taxon>
        <taxon>Hortaea</taxon>
    </lineage>
</organism>
<dbReference type="Gene3D" id="1.20.1250.20">
    <property type="entry name" value="MFS general substrate transporter like domains"/>
    <property type="match status" value="1"/>
</dbReference>
<gene>
    <name evidence="10" type="ORF">D0869_13802</name>
</gene>
<dbReference type="GO" id="GO:0005351">
    <property type="term" value="F:carbohydrate:proton symporter activity"/>
    <property type="evidence" value="ECO:0007669"/>
    <property type="project" value="TreeGrafter"/>
</dbReference>
<dbReference type="SUPFAM" id="SSF103473">
    <property type="entry name" value="MFS general substrate transporter"/>
    <property type="match status" value="1"/>
</dbReference>
<dbReference type="VEuPathDB" id="FungiDB:BTJ68_09575"/>
<feature type="transmembrane region" description="Helical" evidence="8">
    <location>
        <begin position="453"/>
        <end position="475"/>
    </location>
</feature>
<dbReference type="OrthoDB" id="6339427at2759"/>
<dbReference type="InterPro" id="IPR003663">
    <property type="entry name" value="Sugar/inositol_transpt"/>
</dbReference>
<evidence type="ECO:0000256" key="8">
    <source>
        <dbReference type="SAM" id="Phobius"/>
    </source>
</evidence>
<evidence type="ECO:0000256" key="1">
    <source>
        <dbReference type="ARBA" id="ARBA00004141"/>
    </source>
</evidence>
<evidence type="ECO:0000256" key="4">
    <source>
        <dbReference type="ARBA" id="ARBA00022692"/>
    </source>
</evidence>
<dbReference type="PANTHER" id="PTHR48022">
    <property type="entry name" value="PLASTIDIC GLUCOSE TRANSPORTER 4"/>
    <property type="match status" value="1"/>
</dbReference>
<dbReference type="Pfam" id="PF00083">
    <property type="entry name" value="Sugar_tr"/>
    <property type="match status" value="1"/>
</dbReference>
<feature type="domain" description="Major facilitator superfamily (MFS) profile" evidence="9">
    <location>
        <begin position="59"/>
        <end position="506"/>
    </location>
</feature>
<evidence type="ECO:0000313" key="10">
    <source>
        <dbReference type="EMBL" id="RMX73241.1"/>
    </source>
</evidence>
<feature type="transmembrane region" description="Helical" evidence="8">
    <location>
        <begin position="217"/>
        <end position="239"/>
    </location>
</feature>
<dbReference type="AlphaFoldDB" id="A0A3M6W4C8"/>
<keyword evidence="3 7" id="KW-0813">Transport</keyword>
<dbReference type="GO" id="GO:0016020">
    <property type="term" value="C:membrane"/>
    <property type="evidence" value="ECO:0007669"/>
    <property type="project" value="UniProtKB-SubCell"/>
</dbReference>
<keyword evidence="4 8" id="KW-0812">Transmembrane</keyword>
<feature type="transmembrane region" description="Helical" evidence="8">
    <location>
        <begin position="98"/>
        <end position="118"/>
    </location>
</feature>
<evidence type="ECO:0000256" key="6">
    <source>
        <dbReference type="ARBA" id="ARBA00023136"/>
    </source>
</evidence>
<dbReference type="InterPro" id="IPR050360">
    <property type="entry name" value="MFS_Sugar_Transporters"/>
</dbReference>
<evidence type="ECO:0000256" key="5">
    <source>
        <dbReference type="ARBA" id="ARBA00022989"/>
    </source>
</evidence>
<protein>
    <recommendedName>
        <fullName evidence="9">Major facilitator superfamily (MFS) profile domain-containing protein</fullName>
    </recommendedName>
</protein>
<dbReference type="InterPro" id="IPR036259">
    <property type="entry name" value="MFS_trans_sf"/>
</dbReference>
<dbReference type="EMBL" id="QWIJ01001885">
    <property type="protein sequence ID" value="RMX73241.1"/>
    <property type="molecule type" value="Genomic_DNA"/>
</dbReference>
<evidence type="ECO:0000256" key="2">
    <source>
        <dbReference type="ARBA" id="ARBA00010992"/>
    </source>
</evidence>
<comment type="subcellular location">
    <subcellularLocation>
        <location evidence="1">Membrane</location>
        <topology evidence="1">Multi-pass membrane protein</topology>
    </subcellularLocation>
</comment>
<dbReference type="NCBIfam" id="TIGR00879">
    <property type="entry name" value="SP"/>
    <property type="match status" value="1"/>
</dbReference>
<feature type="transmembrane region" description="Helical" evidence="8">
    <location>
        <begin position="352"/>
        <end position="372"/>
    </location>
</feature>
<keyword evidence="6 8" id="KW-0472">Membrane</keyword>
<proteinExistence type="inferred from homology"/>
<dbReference type="Proteomes" id="UP000281245">
    <property type="component" value="Unassembled WGS sequence"/>
</dbReference>
<dbReference type="InterPro" id="IPR005829">
    <property type="entry name" value="Sugar_transporter_CS"/>
</dbReference>
<evidence type="ECO:0000259" key="9">
    <source>
        <dbReference type="PROSITE" id="PS50850"/>
    </source>
</evidence>
<dbReference type="PANTHER" id="PTHR48022:SF26">
    <property type="entry name" value="MAJOR FACILITATOR SUPERFAMILY (MFS) PROFILE DOMAIN-CONTAINING PROTEIN-RELATED"/>
    <property type="match status" value="1"/>
</dbReference>